<accession>A0A8I6THG3</accession>
<dbReference type="EnsemblMetazoa" id="XM_014405031.2">
    <property type="protein sequence ID" value="XP_014260517.1"/>
    <property type="gene ID" value="LOC106673078"/>
</dbReference>
<dbReference type="Pfam" id="PF00085">
    <property type="entry name" value="Thioredoxin"/>
    <property type="match status" value="1"/>
</dbReference>
<dbReference type="OMA" id="QENELMA"/>
<dbReference type="Gene3D" id="3.40.30.10">
    <property type="entry name" value="Glutaredoxin"/>
    <property type="match status" value="1"/>
</dbReference>
<reference evidence="3" key="1">
    <citation type="submission" date="2022-01" db="UniProtKB">
        <authorList>
            <consortium name="EnsemblMetazoa"/>
        </authorList>
    </citation>
    <scope>IDENTIFICATION</scope>
</reference>
<evidence type="ECO:0000313" key="4">
    <source>
        <dbReference type="Proteomes" id="UP000494040"/>
    </source>
</evidence>
<dbReference type="CDD" id="cd02989">
    <property type="entry name" value="Phd_like_TxnDC9"/>
    <property type="match status" value="1"/>
</dbReference>
<organism evidence="3 4">
    <name type="scientific">Cimex lectularius</name>
    <name type="common">Bed bug</name>
    <name type="synonym">Acanthia lectularia</name>
    <dbReference type="NCBI Taxonomy" id="79782"/>
    <lineage>
        <taxon>Eukaryota</taxon>
        <taxon>Metazoa</taxon>
        <taxon>Ecdysozoa</taxon>
        <taxon>Arthropoda</taxon>
        <taxon>Hexapoda</taxon>
        <taxon>Insecta</taxon>
        <taxon>Pterygota</taxon>
        <taxon>Neoptera</taxon>
        <taxon>Paraneoptera</taxon>
        <taxon>Hemiptera</taxon>
        <taxon>Heteroptera</taxon>
        <taxon>Panheteroptera</taxon>
        <taxon>Cimicomorpha</taxon>
        <taxon>Cimicidae</taxon>
        <taxon>Cimex</taxon>
    </lineage>
</organism>
<dbReference type="PANTHER" id="PTHR21148">
    <property type="entry name" value="THIOREDOXIN DOMAIN-CONTAINING PROTEIN 9"/>
    <property type="match status" value="1"/>
</dbReference>
<evidence type="ECO:0000259" key="2">
    <source>
        <dbReference type="Pfam" id="PF00085"/>
    </source>
</evidence>
<dbReference type="Proteomes" id="UP000494040">
    <property type="component" value="Unassembled WGS sequence"/>
</dbReference>
<name>A0A8I6THG3_CIMLE</name>
<feature type="domain" description="Thioredoxin" evidence="2">
    <location>
        <begin position="100"/>
        <end position="183"/>
    </location>
</feature>
<dbReference type="AlphaFoldDB" id="A0A8I6THG3"/>
<dbReference type="SUPFAM" id="SSF52833">
    <property type="entry name" value="Thioredoxin-like"/>
    <property type="match status" value="1"/>
</dbReference>
<dbReference type="InterPro" id="IPR036249">
    <property type="entry name" value="Thioredoxin-like_sf"/>
</dbReference>
<dbReference type="OrthoDB" id="10257948at2759"/>
<evidence type="ECO:0000256" key="1">
    <source>
        <dbReference type="ARBA" id="ARBA00026148"/>
    </source>
</evidence>
<dbReference type="KEGG" id="clec:106673078"/>
<protein>
    <recommendedName>
        <fullName evidence="1">Thioredoxin domain-containing protein 9</fullName>
    </recommendedName>
</protein>
<evidence type="ECO:0000313" key="3">
    <source>
        <dbReference type="EnsemblMetazoa" id="XP_014260517.1"/>
    </source>
</evidence>
<gene>
    <name evidence="3" type="primary">106673078</name>
</gene>
<sequence>MMKCQNASNTPIQQGWADQDDGYTIERRNKMTAIDQTQLIDSIVKTVESQVDKEIEKLDSLSGSDLERIRNERLAALKKEAEQKRLWQTLGHGEYLEIDEKDFFYVTKKSGKVVAHFYKSDAPRCKIFDHHMKLLAPRHMETRFVKLDAEKCPFLTGRLNIKVIPTLLIVIDNITKDKIIGFTELGNCDDFSTEMLEWRLGKSAAINYDGDLLHPPEKLKMHQKIQRINKKTSAIRGRESDCSDSD</sequence>
<dbReference type="InterPro" id="IPR013766">
    <property type="entry name" value="Thioredoxin_domain"/>
</dbReference>
<proteinExistence type="predicted"/>
<keyword evidence="4" id="KW-1185">Reference proteome</keyword>